<keyword evidence="3 10" id="KW-0507">mRNA processing</keyword>
<comment type="similarity">
    <text evidence="2 10">Belongs to the snRNP Sm proteins family.</text>
</comment>
<dbReference type="InterPro" id="IPR044641">
    <property type="entry name" value="Lsm7/SmG-like"/>
</dbReference>
<dbReference type="CDD" id="cd01719">
    <property type="entry name" value="Sm_G"/>
    <property type="match status" value="1"/>
</dbReference>
<keyword evidence="13" id="KW-1185">Reference proteome</keyword>
<evidence type="ECO:0000256" key="5">
    <source>
        <dbReference type="ARBA" id="ARBA00022884"/>
    </source>
</evidence>
<accession>A0A1V6NYD0</accession>
<dbReference type="InterPro" id="IPR001163">
    <property type="entry name" value="Sm_dom_euk/arc"/>
</dbReference>
<dbReference type="Proteomes" id="UP000191408">
    <property type="component" value="Unassembled WGS sequence"/>
</dbReference>
<dbReference type="InterPro" id="IPR034098">
    <property type="entry name" value="Sm_G"/>
</dbReference>
<sequence>MPQAQPELKKYMDKRVFCQLNGNRKVIGVFRGYDVFMNIVLEQAFEEKQGGEKVAIGDLVIRGNSVVMLEALERITDK</sequence>
<dbReference type="PROSITE" id="PS52002">
    <property type="entry name" value="SM"/>
    <property type="match status" value="1"/>
</dbReference>
<evidence type="ECO:0000313" key="12">
    <source>
        <dbReference type="EMBL" id="OQD69735.1"/>
    </source>
</evidence>
<evidence type="ECO:0000256" key="8">
    <source>
        <dbReference type="ARBA" id="ARBA00023274"/>
    </source>
</evidence>
<evidence type="ECO:0000313" key="13">
    <source>
        <dbReference type="Proteomes" id="UP000191408"/>
    </source>
</evidence>
<reference evidence="13" key="1">
    <citation type="journal article" date="2017" name="Nat. Microbiol.">
        <title>Global analysis of biosynthetic gene clusters reveals vast potential of secondary metabolite production in Penicillium species.</title>
        <authorList>
            <person name="Nielsen J.C."/>
            <person name="Grijseels S."/>
            <person name="Prigent S."/>
            <person name="Ji B."/>
            <person name="Dainat J."/>
            <person name="Nielsen K.F."/>
            <person name="Frisvad J.C."/>
            <person name="Workman M."/>
            <person name="Nielsen J."/>
        </authorList>
    </citation>
    <scope>NUCLEOTIDE SEQUENCE [LARGE SCALE GENOMIC DNA]</scope>
    <source>
        <strain evidence="13">IBT 4502</strain>
    </source>
</reference>
<keyword evidence="7 10" id="KW-0539">Nucleus</keyword>
<dbReference type="SMART" id="SM00651">
    <property type="entry name" value="Sm"/>
    <property type="match status" value="1"/>
</dbReference>
<dbReference type="GO" id="GO:0034719">
    <property type="term" value="C:SMN-Sm protein complex"/>
    <property type="evidence" value="ECO:0007669"/>
    <property type="project" value="TreeGrafter"/>
</dbReference>
<dbReference type="PANTHER" id="PTHR10553">
    <property type="entry name" value="SMALL NUCLEAR RIBONUCLEOPROTEIN"/>
    <property type="match status" value="1"/>
</dbReference>
<dbReference type="PANTHER" id="PTHR10553:SF2">
    <property type="entry name" value="SMALL NUCLEAR RIBONUCLEOPROTEIN G"/>
    <property type="match status" value="1"/>
</dbReference>
<dbReference type="Gene3D" id="2.30.30.100">
    <property type="match status" value="1"/>
</dbReference>
<dbReference type="GO" id="GO:0005685">
    <property type="term" value="C:U1 snRNP"/>
    <property type="evidence" value="ECO:0007669"/>
    <property type="project" value="TreeGrafter"/>
</dbReference>
<comment type="caution">
    <text evidence="12">The sequence shown here is derived from an EMBL/GenBank/DDBJ whole genome shotgun (WGS) entry which is preliminary data.</text>
</comment>
<keyword evidence="8 10" id="KW-0687">Ribonucleoprotein</keyword>
<dbReference type="InterPro" id="IPR010920">
    <property type="entry name" value="LSM_dom_sf"/>
</dbReference>
<organism evidence="12 13">
    <name type="scientific">Penicillium polonicum</name>
    <dbReference type="NCBI Taxonomy" id="60169"/>
    <lineage>
        <taxon>Eukaryota</taxon>
        <taxon>Fungi</taxon>
        <taxon>Dikarya</taxon>
        <taxon>Ascomycota</taxon>
        <taxon>Pezizomycotina</taxon>
        <taxon>Eurotiomycetes</taxon>
        <taxon>Eurotiomycetidae</taxon>
        <taxon>Eurotiales</taxon>
        <taxon>Aspergillaceae</taxon>
        <taxon>Penicillium</taxon>
    </lineage>
</organism>
<gene>
    <name evidence="12" type="ORF">PENPOL_c002G04528</name>
</gene>
<evidence type="ECO:0000256" key="4">
    <source>
        <dbReference type="ARBA" id="ARBA00022728"/>
    </source>
</evidence>
<dbReference type="SUPFAM" id="SSF50182">
    <property type="entry name" value="Sm-like ribonucleoproteins"/>
    <property type="match status" value="1"/>
</dbReference>
<keyword evidence="6 10" id="KW-0508">mRNA splicing</keyword>
<dbReference type="FunFam" id="2.30.30.100:FF:000019">
    <property type="entry name" value="Small nuclear ribonucleoprotein G"/>
    <property type="match status" value="1"/>
</dbReference>
<dbReference type="EMBL" id="MDYM01000002">
    <property type="protein sequence ID" value="OQD69735.1"/>
    <property type="molecule type" value="Genomic_DNA"/>
</dbReference>
<dbReference type="GO" id="GO:0003723">
    <property type="term" value="F:RNA binding"/>
    <property type="evidence" value="ECO:0007669"/>
    <property type="project" value="UniProtKB-UniRule"/>
</dbReference>
<evidence type="ECO:0000256" key="9">
    <source>
        <dbReference type="ARBA" id="ARBA00025892"/>
    </source>
</evidence>
<dbReference type="GO" id="GO:0097526">
    <property type="term" value="C:spliceosomal tri-snRNP complex"/>
    <property type="evidence" value="ECO:0007669"/>
    <property type="project" value="TreeGrafter"/>
</dbReference>
<keyword evidence="4 10" id="KW-0747">Spliceosome</keyword>
<evidence type="ECO:0000256" key="1">
    <source>
        <dbReference type="ARBA" id="ARBA00004123"/>
    </source>
</evidence>
<feature type="domain" description="Sm" evidence="11">
    <location>
        <begin position="3"/>
        <end position="75"/>
    </location>
</feature>
<dbReference type="OrthoDB" id="2146at2759"/>
<dbReference type="GO" id="GO:0000387">
    <property type="term" value="P:spliceosomal snRNP assembly"/>
    <property type="evidence" value="ECO:0007669"/>
    <property type="project" value="UniProtKB-UniRule"/>
</dbReference>
<evidence type="ECO:0000256" key="7">
    <source>
        <dbReference type="ARBA" id="ARBA00023242"/>
    </source>
</evidence>
<proteinExistence type="inferred from homology"/>
<evidence type="ECO:0000259" key="11">
    <source>
        <dbReference type="PROSITE" id="PS52002"/>
    </source>
</evidence>
<protein>
    <recommendedName>
        <fullName evidence="10">Small nuclear ribonucleoprotein G</fullName>
        <shortName evidence="10">snRNP-G</shortName>
    </recommendedName>
</protein>
<dbReference type="Pfam" id="PF01423">
    <property type="entry name" value="LSM"/>
    <property type="match status" value="1"/>
</dbReference>
<evidence type="ECO:0000256" key="6">
    <source>
        <dbReference type="ARBA" id="ARBA00023187"/>
    </source>
</evidence>
<dbReference type="STRING" id="60169.A0A1V6NYD0"/>
<evidence type="ECO:0000256" key="2">
    <source>
        <dbReference type="ARBA" id="ARBA00006850"/>
    </source>
</evidence>
<dbReference type="GO" id="GO:0005682">
    <property type="term" value="C:U5 snRNP"/>
    <property type="evidence" value="ECO:0007669"/>
    <property type="project" value="TreeGrafter"/>
</dbReference>
<dbReference type="GO" id="GO:0071004">
    <property type="term" value="C:U2-type prespliceosome"/>
    <property type="evidence" value="ECO:0007669"/>
    <property type="project" value="TreeGrafter"/>
</dbReference>
<dbReference type="GO" id="GO:0005687">
    <property type="term" value="C:U4 snRNP"/>
    <property type="evidence" value="ECO:0007669"/>
    <property type="project" value="TreeGrafter"/>
</dbReference>
<dbReference type="GO" id="GO:0071013">
    <property type="term" value="C:catalytic step 2 spliceosome"/>
    <property type="evidence" value="ECO:0007669"/>
    <property type="project" value="TreeGrafter"/>
</dbReference>
<dbReference type="GO" id="GO:0071011">
    <property type="term" value="C:precatalytic spliceosome"/>
    <property type="evidence" value="ECO:0007669"/>
    <property type="project" value="TreeGrafter"/>
</dbReference>
<keyword evidence="5 10" id="KW-0694">RNA-binding</keyword>
<dbReference type="GO" id="GO:0005686">
    <property type="term" value="C:U2 snRNP"/>
    <property type="evidence" value="ECO:0007669"/>
    <property type="project" value="TreeGrafter"/>
</dbReference>
<name>A0A1V6NYD0_PENPO</name>
<evidence type="ECO:0000256" key="3">
    <source>
        <dbReference type="ARBA" id="ARBA00022664"/>
    </source>
</evidence>
<dbReference type="AlphaFoldDB" id="A0A1V6NYD0"/>
<dbReference type="InterPro" id="IPR047575">
    <property type="entry name" value="Sm"/>
</dbReference>
<evidence type="ECO:0000256" key="10">
    <source>
        <dbReference type="RuleBase" id="RU365052"/>
    </source>
</evidence>
<comment type="function">
    <text evidence="10">Plays a role in pre-mRNA splicing.</text>
</comment>
<comment type="subcellular location">
    <subcellularLocation>
        <location evidence="1 10">Nucleus</location>
    </subcellularLocation>
</comment>
<comment type="subunit">
    <text evidence="9">Component of the heptameric LSM1-LSM7 complex, which consists of LSM1, LSM2, LSM3, LSM4, LSM5, LSM6 and LSM7. Component of the heptameric LSM2-LSM8 complex, which consists of LSM2, LSM3, LSM4, LSM5, LSM6, LSM7 and LSM8. The LSm subunits form a seven-membered ring structure with a doughnut shape.</text>
</comment>